<dbReference type="GO" id="GO:0016301">
    <property type="term" value="F:kinase activity"/>
    <property type="evidence" value="ECO:0007669"/>
    <property type="project" value="UniProtKB-KW"/>
</dbReference>
<protein>
    <submittedName>
        <fullName evidence="2">Pyruvate phosphate dikinase, PEP/pyruvate binding domain</fullName>
    </submittedName>
</protein>
<keyword evidence="2" id="KW-0808">Transferase</keyword>
<dbReference type="Gene3D" id="3.30.1490.20">
    <property type="entry name" value="ATP-grasp fold, A domain"/>
    <property type="match status" value="1"/>
</dbReference>
<reference evidence="3" key="1">
    <citation type="submission" date="2016-10" db="EMBL/GenBank/DDBJ databases">
        <authorList>
            <person name="Varghese N."/>
            <person name="Submissions S."/>
        </authorList>
    </citation>
    <scope>NUCLEOTIDE SEQUENCE [LARGE SCALE GENOMIC DNA]</scope>
    <source>
        <strain evidence="3">DSM 8987</strain>
    </source>
</reference>
<accession>A0A1G6X642</accession>
<dbReference type="GO" id="GO:0005524">
    <property type="term" value="F:ATP binding"/>
    <property type="evidence" value="ECO:0007669"/>
    <property type="project" value="InterPro"/>
</dbReference>
<dbReference type="AlphaFoldDB" id="A0A1G6X642"/>
<dbReference type="OrthoDB" id="9812167at2"/>
<evidence type="ECO:0000313" key="3">
    <source>
        <dbReference type="Proteomes" id="UP000243205"/>
    </source>
</evidence>
<feature type="domain" description="Pyruvate phosphate dikinase AMP/ATP-binding" evidence="1">
    <location>
        <begin position="294"/>
        <end position="664"/>
    </location>
</feature>
<organism evidence="2 3">
    <name type="scientific">Desulfuromonas thiophila</name>
    <dbReference type="NCBI Taxonomy" id="57664"/>
    <lineage>
        <taxon>Bacteria</taxon>
        <taxon>Pseudomonadati</taxon>
        <taxon>Thermodesulfobacteriota</taxon>
        <taxon>Desulfuromonadia</taxon>
        <taxon>Desulfuromonadales</taxon>
        <taxon>Desulfuromonadaceae</taxon>
        <taxon>Desulfuromonas</taxon>
    </lineage>
</organism>
<dbReference type="RefSeq" id="WP_092075300.1">
    <property type="nucleotide sequence ID" value="NZ_FNAQ01000001.1"/>
</dbReference>
<gene>
    <name evidence="2" type="ORF">SAMN05661003_101148</name>
</gene>
<dbReference type="Pfam" id="PF01326">
    <property type="entry name" value="PPDK_N"/>
    <property type="match status" value="1"/>
</dbReference>
<name>A0A1G6X642_9BACT</name>
<evidence type="ECO:0000259" key="1">
    <source>
        <dbReference type="Pfam" id="PF01326"/>
    </source>
</evidence>
<proteinExistence type="predicted"/>
<keyword evidence="2" id="KW-0418">Kinase</keyword>
<dbReference type="InterPro" id="IPR013815">
    <property type="entry name" value="ATP_grasp_subdomain_1"/>
</dbReference>
<dbReference type="InterPro" id="IPR002192">
    <property type="entry name" value="PPDK_AMP/ATP-bd"/>
</dbReference>
<dbReference type="SUPFAM" id="SSF56059">
    <property type="entry name" value="Glutathione synthetase ATP-binding domain-like"/>
    <property type="match status" value="1"/>
</dbReference>
<dbReference type="STRING" id="57664.SAMN05661003_101148"/>
<keyword evidence="2" id="KW-0670">Pyruvate</keyword>
<dbReference type="Proteomes" id="UP000243205">
    <property type="component" value="Unassembled WGS sequence"/>
</dbReference>
<sequence length="861" mass="98877">MPTAARASSGYDDLDQILDGLRIGDNVVWEVDSMADYRYFVAPFVARAQAEGRPLVYLRFGDHPPLLEEGSGVRQYVLDPREGFEFFASRIHEILTEEGRGVFYVFDCLSDLLSAWTTDYMVGNFFWVTCPYLFELDTVAYFALIRHRHSFSTVERIRKTTQVLISVFNAEERFYVQPRKVWQRYSATMFLPHRKEGERFVPLTNSCEATRLFSSLVRRGTHSDRHLDHWHHLFLQAEKLEREGAAADEKLAMVRHICRHMIGREPRILQLAERYLSLADLLRIKARAIGTGFIGGKAVGMLLANRILLADDAFDWQKVLEPHDSFYVGSNVYYSYIVHNGWWKLFMRQKNNAEYFRAGAELQGCMLEGSFPEPIRDSFRRMLEYYGQYPIIVRSSSLLEDGFGNAFAGKYDSFFCANQGSPEERLEQFEQAVRRIYASAMSTEALAYRLQRGLEQRDEQMALLIQRVSGSYHQQFYFPDFAGVGVSYNSFVWDKGMEPEAGMLRLVLGLGTRAVDRVDGDYPCIVALDAPMKRPHKGVADVRKFSQRDVDVLDVEQNDLQTLPLLRLSREAADLPWNLYAVRDHETSDLLRSRTLKKEDVWLLTFERLLTQTDFCALLQRALKTLEQAYDYPVDIEFTGNMDSHQNLQLALVQCRPLQTKGIQTLGPLPQNVADERILFSSEGNFMGGNVAHRLSWIVWVDPDEYARLGLSDKYEVARLVGRINRRIADRQDNKTLLLGPGRWGTSTPALGVPIAFNEISSVTVLGEVAFESEGLMPELSYGSHFFQDLVESEIFYLALYPERRGCHFNRAKLARYDNAFEGMMPASSRFKKVVKVYRVTDAGLYLRSDVVAQRLLCYEE</sequence>
<evidence type="ECO:0000313" key="2">
    <source>
        <dbReference type="EMBL" id="SDD73544.1"/>
    </source>
</evidence>
<keyword evidence="3" id="KW-1185">Reference proteome</keyword>
<dbReference type="EMBL" id="FNAQ01000001">
    <property type="protein sequence ID" value="SDD73544.1"/>
    <property type="molecule type" value="Genomic_DNA"/>
</dbReference>